<evidence type="ECO:0000256" key="5">
    <source>
        <dbReference type="ARBA" id="ARBA00023139"/>
    </source>
</evidence>
<dbReference type="EMBL" id="QRZF01000019">
    <property type="protein sequence ID" value="RGV49259.1"/>
    <property type="molecule type" value="Genomic_DNA"/>
</dbReference>
<evidence type="ECO:0000256" key="1">
    <source>
        <dbReference type="ARBA" id="ARBA00004442"/>
    </source>
</evidence>
<protein>
    <recommendedName>
        <fullName evidence="10">FimB/Mfa2 family fimbrial subunit</fullName>
    </recommendedName>
</protein>
<dbReference type="GO" id="GO:0009279">
    <property type="term" value="C:cell outer membrane"/>
    <property type="evidence" value="ECO:0007669"/>
    <property type="project" value="UniProtKB-SubCell"/>
</dbReference>
<evidence type="ECO:0008006" key="10">
    <source>
        <dbReference type="Google" id="ProtNLM"/>
    </source>
</evidence>
<keyword evidence="6" id="KW-0998">Cell outer membrane</keyword>
<dbReference type="Proteomes" id="UP000283850">
    <property type="component" value="Unassembled WGS sequence"/>
</dbReference>
<comment type="caution">
    <text evidence="8">The sequence shown here is derived from an EMBL/GenBank/DDBJ whole genome shotgun (WGS) entry which is preliminary data.</text>
</comment>
<dbReference type="PROSITE" id="PS51257">
    <property type="entry name" value="PROKAR_LIPOPROTEIN"/>
    <property type="match status" value="1"/>
</dbReference>
<evidence type="ECO:0000256" key="7">
    <source>
        <dbReference type="ARBA" id="ARBA00023288"/>
    </source>
</evidence>
<accession>A0A412XVZ8</accession>
<dbReference type="InterPro" id="IPR014941">
    <property type="entry name" value="FimB/Mfa2/Mfa3"/>
</dbReference>
<keyword evidence="7" id="KW-0449">Lipoprotein</keyword>
<sequence length="291" mass="33195">MMKYINPFIILLWVVLVAGCIKENRDDCGRCTLRFSYVGDGTTEIFQKKIEKVNLYVFDANHNCIVSRTLKQNELSTQSISLELSPGTYRAVCIGNAFEATVITDVNCGNYKDIHCTHPCCLSGDIIHSNDSLYQGSKEFAVPKNRELTETIPFSASHIDMYVEVKGYIETAARSTSPLKLEVNNLSTWVNFNNEVTDDELATYYPLSDVKKQSYVYRFNILKQTEHPCLKLYDSDNKEIFSMQLADFLEKHPEINIDKNETIIPILIEFKSIGVEVSIPDWAIEDVKPEF</sequence>
<comment type="subcellular location">
    <subcellularLocation>
        <location evidence="1">Cell outer membrane</location>
    </subcellularLocation>
</comment>
<comment type="similarity">
    <text evidence="2">Belongs to the bacteroidetes fimbrillin superfamily. FimB/Mfa2 family.</text>
</comment>
<dbReference type="Pfam" id="PF08842">
    <property type="entry name" value="Mfa2"/>
    <property type="match status" value="1"/>
</dbReference>
<evidence type="ECO:0000256" key="4">
    <source>
        <dbReference type="ARBA" id="ARBA00023136"/>
    </source>
</evidence>
<keyword evidence="5" id="KW-0564">Palmitate</keyword>
<proteinExistence type="inferred from homology"/>
<dbReference type="RefSeq" id="WP_022393245.1">
    <property type="nucleotide sequence ID" value="NZ_JAQEXF010000003.1"/>
</dbReference>
<organism evidence="8 9">
    <name type="scientific">Bacteroides intestinalis</name>
    <dbReference type="NCBI Taxonomy" id="329854"/>
    <lineage>
        <taxon>Bacteria</taxon>
        <taxon>Pseudomonadati</taxon>
        <taxon>Bacteroidota</taxon>
        <taxon>Bacteroidia</taxon>
        <taxon>Bacteroidales</taxon>
        <taxon>Bacteroidaceae</taxon>
        <taxon>Bacteroides</taxon>
    </lineage>
</organism>
<name>A0A412XVZ8_9BACE</name>
<evidence type="ECO:0000313" key="9">
    <source>
        <dbReference type="Proteomes" id="UP000283850"/>
    </source>
</evidence>
<dbReference type="AlphaFoldDB" id="A0A412XVZ8"/>
<evidence type="ECO:0000256" key="2">
    <source>
        <dbReference type="ARBA" id="ARBA00007248"/>
    </source>
</evidence>
<keyword evidence="3" id="KW-0732">Signal</keyword>
<evidence type="ECO:0000256" key="3">
    <source>
        <dbReference type="ARBA" id="ARBA00022729"/>
    </source>
</evidence>
<keyword evidence="4" id="KW-0472">Membrane</keyword>
<reference evidence="8 9" key="1">
    <citation type="submission" date="2018-08" db="EMBL/GenBank/DDBJ databases">
        <title>A genome reference for cultivated species of the human gut microbiota.</title>
        <authorList>
            <person name="Zou Y."/>
            <person name="Xue W."/>
            <person name="Luo G."/>
        </authorList>
    </citation>
    <scope>NUCLEOTIDE SEQUENCE [LARGE SCALE GENOMIC DNA]</scope>
    <source>
        <strain evidence="8 9">AF14-32</strain>
    </source>
</reference>
<evidence type="ECO:0000256" key="6">
    <source>
        <dbReference type="ARBA" id="ARBA00023237"/>
    </source>
</evidence>
<dbReference type="Gene3D" id="2.60.40.2100">
    <property type="match status" value="1"/>
</dbReference>
<evidence type="ECO:0000313" key="8">
    <source>
        <dbReference type="EMBL" id="RGV49259.1"/>
    </source>
</evidence>
<gene>
    <name evidence="8" type="ORF">DWW10_20420</name>
</gene>